<dbReference type="PANTHER" id="PTHR47739:SF1">
    <property type="entry name" value="TRNA1(VAL) (ADENINE(37)-N6)-METHYLTRANSFERASE"/>
    <property type="match status" value="1"/>
</dbReference>
<keyword evidence="1 6" id="KW-0963">Cytoplasm</keyword>
<dbReference type="EC" id="2.1.1.223" evidence="6"/>
<dbReference type="PROSITE" id="PS00092">
    <property type="entry name" value="N6_MTASE"/>
    <property type="match status" value="1"/>
</dbReference>
<dbReference type="InterPro" id="IPR002052">
    <property type="entry name" value="DNA_methylase_N6_adenine_CS"/>
</dbReference>
<dbReference type="GO" id="GO:0032259">
    <property type="term" value="P:methylation"/>
    <property type="evidence" value="ECO:0007669"/>
    <property type="project" value="UniProtKB-KW"/>
</dbReference>
<comment type="similarity">
    <text evidence="6">Belongs to the methyltransferase superfamily. tRNA (adenine-N(6)-)-methyltransferase family.</text>
</comment>
<keyword evidence="5 6" id="KW-0819">tRNA processing</keyword>
<dbReference type="InterPro" id="IPR050210">
    <property type="entry name" value="tRNA_Adenine-N(6)_MTase"/>
</dbReference>
<evidence type="ECO:0000256" key="1">
    <source>
        <dbReference type="ARBA" id="ARBA00022490"/>
    </source>
</evidence>
<proteinExistence type="inferred from homology"/>
<dbReference type="InterPro" id="IPR029063">
    <property type="entry name" value="SAM-dependent_MTases_sf"/>
</dbReference>
<keyword evidence="2 6" id="KW-0489">Methyltransferase</keyword>
<dbReference type="eggNOG" id="COG4123">
    <property type="taxonomic scope" value="Bacteria"/>
</dbReference>
<evidence type="ECO:0000256" key="5">
    <source>
        <dbReference type="ARBA" id="ARBA00022694"/>
    </source>
</evidence>
<dbReference type="HAMAP" id="MF_01872">
    <property type="entry name" value="tRNA_methyltr_YfiC"/>
    <property type="match status" value="1"/>
</dbReference>
<dbReference type="SUPFAM" id="SSF53335">
    <property type="entry name" value="S-adenosyl-L-methionine-dependent methyltransferases"/>
    <property type="match status" value="1"/>
</dbReference>
<dbReference type="PRINTS" id="PR00507">
    <property type="entry name" value="N12N6MTFRASE"/>
</dbReference>
<evidence type="ECO:0000313" key="9">
    <source>
        <dbReference type="Proteomes" id="UP000028933"/>
    </source>
</evidence>
<dbReference type="CDD" id="cd02440">
    <property type="entry name" value="AdoMet_MTases"/>
    <property type="match status" value="1"/>
</dbReference>
<dbReference type="HOGENOM" id="CLU_061983_0_0_10"/>
<dbReference type="InterPro" id="IPR022882">
    <property type="entry name" value="tRNA_adenine-N6_MeTrfase"/>
</dbReference>
<comment type="catalytic activity">
    <reaction evidence="6">
        <text>adenosine(37) in tRNA1(Val) + S-adenosyl-L-methionine = N(6)-methyladenosine(37) in tRNA1(Val) + S-adenosyl-L-homocysteine + H(+)</text>
        <dbReference type="Rhea" id="RHEA:43160"/>
        <dbReference type="Rhea" id="RHEA-COMP:10369"/>
        <dbReference type="Rhea" id="RHEA-COMP:10370"/>
        <dbReference type="ChEBI" id="CHEBI:15378"/>
        <dbReference type="ChEBI" id="CHEBI:57856"/>
        <dbReference type="ChEBI" id="CHEBI:59789"/>
        <dbReference type="ChEBI" id="CHEBI:74411"/>
        <dbReference type="ChEBI" id="CHEBI:74449"/>
        <dbReference type="EC" id="2.1.1.223"/>
    </reaction>
</comment>
<keyword evidence="3 6" id="KW-0808">Transferase</keyword>
<dbReference type="RefSeq" id="WP_021348469.1">
    <property type="nucleotide sequence ID" value="NZ_CP007547.1"/>
</dbReference>
<evidence type="ECO:0000256" key="3">
    <source>
        <dbReference type="ARBA" id="ARBA00022679"/>
    </source>
</evidence>
<dbReference type="EMBL" id="CP007547">
    <property type="protein sequence ID" value="AIL44050.1"/>
    <property type="molecule type" value="Genomic_DNA"/>
</dbReference>
<dbReference type="GO" id="GO:0005737">
    <property type="term" value="C:cytoplasm"/>
    <property type="evidence" value="ECO:0007669"/>
    <property type="project" value="UniProtKB-SubCell"/>
</dbReference>
<reference evidence="8 9" key="1">
    <citation type="journal article" date="2013" name="Lancet">
        <title>First case of E anophelis outbreak in an intensive-care unit.</title>
        <authorList>
            <person name="Teo J."/>
            <person name="Tan S.Y."/>
            <person name="Tay M."/>
            <person name="Ding Y."/>
            <person name="Kjelleberg S."/>
            <person name="Givskov M."/>
            <person name="Lin R.T."/>
            <person name="Yang L."/>
        </authorList>
    </citation>
    <scope>NUCLEOTIDE SEQUENCE [LARGE SCALE GENOMIC DNA]</scope>
    <source>
        <strain evidence="8 9">NUHP1</strain>
    </source>
</reference>
<dbReference type="InterPro" id="IPR007848">
    <property type="entry name" value="Small_mtfrase_dom"/>
</dbReference>
<keyword evidence="4 6" id="KW-0949">S-adenosyl-L-methionine</keyword>
<sequence>MKPFVFKQFEILQDKEVFRVGTDGVVLGALCNGEGAVRALEVGCGTGLISLMLAQRFSSAVFDALDINTKAVEIAGQNFSNSPFANRLNVVEINYNDFESVEKYDLIVSNPPYFESDSSKDLIARHQVLLSFQQLIYKSARLISDTGILSVIIPCDDAENFITIAEDNNLHLIRKIDIYGIKGGKLKRNILEFSRKLSELVLEELVLEKEKRIYSDEYRELTKDFHPMF</sequence>
<dbReference type="AlphaFoldDB" id="A0A077EF06"/>
<dbReference type="Proteomes" id="UP000028933">
    <property type="component" value="Chromosome"/>
</dbReference>
<dbReference type="KEGG" id="eao:BD94_0275"/>
<protein>
    <recommendedName>
        <fullName evidence="6">tRNA1(Val) (adenine(37)-N6)-methyltransferase</fullName>
        <ecNumber evidence="6">2.1.1.223</ecNumber>
    </recommendedName>
    <alternativeName>
        <fullName evidence="6">tRNA m6A37 methyltransferase</fullName>
    </alternativeName>
</protein>
<dbReference type="STRING" id="1338011.BD94_0275"/>
<dbReference type="Pfam" id="PF05175">
    <property type="entry name" value="MTS"/>
    <property type="match status" value="1"/>
</dbReference>
<evidence type="ECO:0000256" key="6">
    <source>
        <dbReference type="HAMAP-Rule" id="MF_01872"/>
    </source>
</evidence>
<organism evidence="8 9">
    <name type="scientific">Elizabethkingia anophelis NUHP1</name>
    <dbReference type="NCBI Taxonomy" id="1338011"/>
    <lineage>
        <taxon>Bacteria</taxon>
        <taxon>Pseudomonadati</taxon>
        <taxon>Bacteroidota</taxon>
        <taxon>Flavobacteriia</taxon>
        <taxon>Flavobacteriales</taxon>
        <taxon>Weeksellaceae</taxon>
        <taxon>Elizabethkingia</taxon>
    </lineage>
</organism>
<evidence type="ECO:0000256" key="2">
    <source>
        <dbReference type="ARBA" id="ARBA00022603"/>
    </source>
</evidence>
<dbReference type="GO" id="GO:0003676">
    <property type="term" value="F:nucleic acid binding"/>
    <property type="evidence" value="ECO:0007669"/>
    <property type="project" value="InterPro"/>
</dbReference>
<feature type="domain" description="Methyltransferase small" evidence="7">
    <location>
        <begin position="38"/>
        <end position="150"/>
    </location>
</feature>
<comment type="function">
    <text evidence="6">Specifically methylates the adenine in position 37 of tRNA(1)(Val) (anticodon cmo5UAC).</text>
</comment>
<evidence type="ECO:0000313" key="8">
    <source>
        <dbReference type="EMBL" id="AIL44050.1"/>
    </source>
</evidence>
<name>A0A077EF06_9FLAO</name>
<gene>
    <name evidence="8" type="ORF">BD94_0275</name>
</gene>
<evidence type="ECO:0000259" key="7">
    <source>
        <dbReference type="Pfam" id="PF05175"/>
    </source>
</evidence>
<accession>A0A077EF06</accession>
<comment type="subcellular location">
    <subcellularLocation>
        <location evidence="6">Cytoplasm</location>
    </subcellularLocation>
</comment>
<dbReference type="Gene3D" id="3.40.50.150">
    <property type="entry name" value="Vaccinia Virus protein VP39"/>
    <property type="match status" value="1"/>
</dbReference>
<evidence type="ECO:0000256" key="4">
    <source>
        <dbReference type="ARBA" id="ARBA00022691"/>
    </source>
</evidence>
<dbReference type="PANTHER" id="PTHR47739">
    <property type="entry name" value="TRNA1(VAL) (ADENINE(37)-N6)-METHYLTRANSFERASE"/>
    <property type="match status" value="1"/>
</dbReference>
<dbReference type="GO" id="GO:0016430">
    <property type="term" value="F:tRNA (adenine-N6)-methyltransferase activity"/>
    <property type="evidence" value="ECO:0007669"/>
    <property type="project" value="UniProtKB-UniRule"/>
</dbReference>
<dbReference type="GO" id="GO:0008033">
    <property type="term" value="P:tRNA processing"/>
    <property type="evidence" value="ECO:0007669"/>
    <property type="project" value="UniProtKB-UniRule"/>
</dbReference>